<comment type="caution">
    <text evidence="1">The sequence shown here is derived from an EMBL/GenBank/DDBJ whole genome shotgun (WGS) entry which is preliminary data.</text>
</comment>
<dbReference type="Gene3D" id="3.30.420.10">
    <property type="entry name" value="Ribonuclease H-like superfamily/Ribonuclease H"/>
    <property type="match status" value="1"/>
</dbReference>
<dbReference type="SUPFAM" id="SSF53098">
    <property type="entry name" value="Ribonuclease H-like"/>
    <property type="match status" value="1"/>
</dbReference>
<organism evidence="1 2">
    <name type="scientific">Candidatus Ghiorseimicrobium undicola</name>
    <dbReference type="NCBI Taxonomy" id="1974746"/>
    <lineage>
        <taxon>Bacteria</taxon>
        <taxon>Pseudomonadati</taxon>
        <taxon>Candidatus Omnitrophota</taxon>
        <taxon>Candidatus Ghiorseimicrobium</taxon>
    </lineage>
</organism>
<gene>
    <name evidence="1" type="ORF">COV72_09410</name>
</gene>
<dbReference type="EMBL" id="PCWA01000114">
    <property type="protein sequence ID" value="PIQ88228.1"/>
    <property type="molecule type" value="Genomic_DNA"/>
</dbReference>
<reference evidence="1 2" key="1">
    <citation type="submission" date="2017-09" db="EMBL/GenBank/DDBJ databases">
        <title>Depth-based differentiation of microbial function through sediment-hosted aquifers and enrichment of novel symbionts in the deep terrestrial subsurface.</title>
        <authorList>
            <person name="Probst A.J."/>
            <person name="Ladd B."/>
            <person name="Jarett J.K."/>
            <person name="Geller-Mcgrath D.E."/>
            <person name="Sieber C.M."/>
            <person name="Emerson J.B."/>
            <person name="Anantharaman K."/>
            <person name="Thomas B.C."/>
            <person name="Malmstrom R."/>
            <person name="Stieglmeier M."/>
            <person name="Klingl A."/>
            <person name="Woyke T."/>
            <person name="Ryan C.M."/>
            <person name="Banfield J.F."/>
        </authorList>
    </citation>
    <scope>NUCLEOTIDE SEQUENCE [LARGE SCALE GENOMIC DNA]</scope>
    <source>
        <strain evidence="1">CG11_big_fil_rev_8_21_14_0_20_42_13</strain>
    </source>
</reference>
<dbReference type="InterPro" id="IPR036397">
    <property type="entry name" value="RNaseH_sf"/>
</dbReference>
<proteinExistence type="predicted"/>
<dbReference type="GO" id="GO:0003676">
    <property type="term" value="F:nucleic acid binding"/>
    <property type="evidence" value="ECO:0007669"/>
    <property type="project" value="InterPro"/>
</dbReference>
<dbReference type="Proteomes" id="UP000229641">
    <property type="component" value="Unassembled WGS sequence"/>
</dbReference>
<protein>
    <submittedName>
        <fullName evidence="1">Integrase</fullName>
    </submittedName>
</protein>
<evidence type="ECO:0000313" key="1">
    <source>
        <dbReference type="EMBL" id="PIQ88228.1"/>
    </source>
</evidence>
<accession>A0A2H0LV05</accession>
<dbReference type="InterPro" id="IPR012337">
    <property type="entry name" value="RNaseH-like_sf"/>
</dbReference>
<name>A0A2H0LV05_9BACT</name>
<sequence>MSPRVKREYVQAIYKRYRYARKKYKSKILDEFCQVCGYNRKYAIDKLNKYKSAKVKKRPGKPSSYNQPQIIEVLRKIWLTANLPCSKRLVAILPHWLPFLPDLSDEVKNKLLQISAPTIDRILKPIRAKHKYRGFSMTKPGTLLRKSIPIKLDQWNEFKPGFLESDTVHHCGSSMAGQYAVTVDTVDLASGWNEARATWGLGHTGVLNQIKDIELSLPFKLLGFDSDCGGEFINQALVDYLLHRAENPVQFTRSRPYHKNDNAHIEQKNWTHIRQWIGYYRFDNPEVVPLLNDLYKNEWSLFHNFFLPSVKLISKTRDASQTIKKYDAPKTPYQRLLESDHINAQTKLKLTEQFNKLNPFELRQGIENKLKAIFKFAASP</sequence>
<dbReference type="AlphaFoldDB" id="A0A2H0LV05"/>
<evidence type="ECO:0000313" key="2">
    <source>
        <dbReference type="Proteomes" id="UP000229641"/>
    </source>
</evidence>